<dbReference type="RefSeq" id="WP_119330151.1">
    <property type="nucleotide sequence ID" value="NZ_JBHSJH010000002.1"/>
</dbReference>
<accession>A0ABV9TBP0</accession>
<dbReference type="Proteomes" id="UP001595926">
    <property type="component" value="Unassembled WGS sequence"/>
</dbReference>
<evidence type="ECO:0000313" key="6">
    <source>
        <dbReference type="Proteomes" id="UP001595926"/>
    </source>
</evidence>
<keyword evidence="3 5" id="KW-0067">ATP-binding</keyword>
<dbReference type="InterPro" id="IPR027417">
    <property type="entry name" value="P-loop_NTPase"/>
</dbReference>
<dbReference type="SMART" id="SM00382">
    <property type="entry name" value="AAA"/>
    <property type="match status" value="1"/>
</dbReference>
<evidence type="ECO:0000256" key="2">
    <source>
        <dbReference type="ARBA" id="ARBA00022741"/>
    </source>
</evidence>
<dbReference type="PANTHER" id="PTHR42711:SF15">
    <property type="entry name" value="ABC-TYPE MULTIDRUG TRANSPORT SYSTEM, ATPASE COMPONENT"/>
    <property type="match status" value="1"/>
</dbReference>
<gene>
    <name evidence="5" type="ORF">ACFPDQ_05825</name>
</gene>
<dbReference type="InterPro" id="IPR050763">
    <property type="entry name" value="ABC_transporter_ATP-binding"/>
</dbReference>
<protein>
    <submittedName>
        <fullName evidence="5">ABC transporter ATP-binding protein</fullName>
    </submittedName>
</protein>
<reference evidence="6" key="1">
    <citation type="journal article" date="2019" name="Int. J. Syst. Evol. Microbiol.">
        <title>The Global Catalogue of Microorganisms (GCM) 10K type strain sequencing project: providing services to taxonomists for standard genome sequencing and annotation.</title>
        <authorList>
            <consortium name="The Broad Institute Genomics Platform"/>
            <consortium name="The Broad Institute Genome Sequencing Center for Infectious Disease"/>
            <person name="Wu L."/>
            <person name="Ma J."/>
        </authorList>
    </citation>
    <scope>NUCLEOTIDE SEQUENCE [LARGE SCALE GENOMIC DNA]</scope>
    <source>
        <strain evidence="6">CGMCC 1.13718</strain>
    </source>
</reference>
<organism evidence="5 6">
    <name type="scientific">Pseudofrancisella aestuarii</name>
    <dbReference type="NCBI Taxonomy" id="2670347"/>
    <lineage>
        <taxon>Bacteria</taxon>
        <taxon>Pseudomonadati</taxon>
        <taxon>Pseudomonadota</taxon>
        <taxon>Gammaproteobacteria</taxon>
        <taxon>Thiotrichales</taxon>
        <taxon>Francisellaceae</taxon>
        <taxon>Pseudofrancisella</taxon>
    </lineage>
</organism>
<dbReference type="InterPro" id="IPR003439">
    <property type="entry name" value="ABC_transporter-like_ATP-bd"/>
</dbReference>
<keyword evidence="1" id="KW-0813">Transport</keyword>
<evidence type="ECO:0000259" key="4">
    <source>
        <dbReference type="PROSITE" id="PS50893"/>
    </source>
</evidence>
<proteinExistence type="predicted"/>
<evidence type="ECO:0000256" key="1">
    <source>
        <dbReference type="ARBA" id="ARBA00022448"/>
    </source>
</evidence>
<dbReference type="Pfam" id="PF00005">
    <property type="entry name" value="ABC_tran"/>
    <property type="match status" value="1"/>
</dbReference>
<dbReference type="InterPro" id="IPR017871">
    <property type="entry name" value="ABC_transporter-like_CS"/>
</dbReference>
<keyword evidence="6" id="KW-1185">Reference proteome</keyword>
<dbReference type="PANTHER" id="PTHR42711">
    <property type="entry name" value="ABC TRANSPORTER ATP-BINDING PROTEIN"/>
    <property type="match status" value="1"/>
</dbReference>
<dbReference type="PROSITE" id="PS00211">
    <property type="entry name" value="ABC_TRANSPORTER_1"/>
    <property type="match status" value="1"/>
</dbReference>
<evidence type="ECO:0000313" key="5">
    <source>
        <dbReference type="EMBL" id="MFC4892564.1"/>
    </source>
</evidence>
<sequence>MRKQKALELINVSKIYKGGLKAVDDISFIVNQGDFFALLGPNGAGKSTTLGMISSLVNKTSGQIKIFGYDIDVDSQKARKHLGVMSQEINLNIFETPLQTLITQAGFFGVPRKEALPYAEELLKKVDLYDKRNVQVRFLSGGMKRRLMVVRALIHKPKLLILDEPTAGVDVELRNALWEMISEFHKNGLTVILTTHYLEEAEAMCNKIALIHKGVLHTNTDMKTFLKSADRQVYVFDLKNAYLGEEISLEIGQARLIDEYTLEVEVKKGILLNDVFNELVSNYNLEIMDVRTKTAKLEQLFIDVARNKI</sequence>
<evidence type="ECO:0000256" key="3">
    <source>
        <dbReference type="ARBA" id="ARBA00022840"/>
    </source>
</evidence>
<keyword evidence="2" id="KW-0547">Nucleotide-binding</keyword>
<dbReference type="SUPFAM" id="SSF52540">
    <property type="entry name" value="P-loop containing nucleoside triphosphate hydrolases"/>
    <property type="match status" value="1"/>
</dbReference>
<comment type="caution">
    <text evidence="5">The sequence shown here is derived from an EMBL/GenBank/DDBJ whole genome shotgun (WGS) entry which is preliminary data.</text>
</comment>
<dbReference type="GO" id="GO:0005524">
    <property type="term" value="F:ATP binding"/>
    <property type="evidence" value="ECO:0007669"/>
    <property type="project" value="UniProtKB-KW"/>
</dbReference>
<dbReference type="InterPro" id="IPR003593">
    <property type="entry name" value="AAA+_ATPase"/>
</dbReference>
<dbReference type="EMBL" id="JBHSJH010000002">
    <property type="protein sequence ID" value="MFC4892564.1"/>
    <property type="molecule type" value="Genomic_DNA"/>
</dbReference>
<feature type="domain" description="ABC transporter" evidence="4">
    <location>
        <begin position="7"/>
        <end position="238"/>
    </location>
</feature>
<name>A0ABV9TBP0_9GAMM</name>
<dbReference type="PROSITE" id="PS50893">
    <property type="entry name" value="ABC_TRANSPORTER_2"/>
    <property type="match status" value="1"/>
</dbReference>
<dbReference type="Gene3D" id="3.40.50.300">
    <property type="entry name" value="P-loop containing nucleotide triphosphate hydrolases"/>
    <property type="match status" value="1"/>
</dbReference>